<dbReference type="OrthoDB" id="8756810at2"/>
<name>A0A3N5YBT5_9ALTE</name>
<organism evidence="1 2">
    <name type="scientific">Alteromonas sediminis</name>
    <dbReference type="NCBI Taxonomy" id="2259342"/>
    <lineage>
        <taxon>Bacteria</taxon>
        <taxon>Pseudomonadati</taxon>
        <taxon>Pseudomonadota</taxon>
        <taxon>Gammaproteobacteria</taxon>
        <taxon>Alteromonadales</taxon>
        <taxon>Alteromonadaceae</taxon>
        <taxon>Alteromonas/Salinimonas group</taxon>
        <taxon>Alteromonas</taxon>
    </lineage>
</organism>
<proteinExistence type="predicted"/>
<dbReference type="RefSeq" id="WP_124027913.1">
    <property type="nucleotide sequence ID" value="NZ_JBHRSN010000006.1"/>
</dbReference>
<protein>
    <submittedName>
        <fullName evidence="1">Uncharacterized protein</fullName>
    </submittedName>
</protein>
<reference evidence="1 2" key="1">
    <citation type="submission" date="2018-11" db="EMBL/GenBank/DDBJ databases">
        <authorList>
            <person name="Ye M.-Q."/>
            <person name="Du Z.-J."/>
        </authorList>
    </citation>
    <scope>NUCLEOTIDE SEQUENCE [LARGE SCALE GENOMIC DNA]</scope>
    <source>
        <strain evidence="1 2">U0105</strain>
    </source>
</reference>
<evidence type="ECO:0000313" key="2">
    <source>
        <dbReference type="Proteomes" id="UP000275281"/>
    </source>
</evidence>
<gene>
    <name evidence="1" type="ORF">DRW07_10745</name>
</gene>
<dbReference type="EMBL" id="RPOK01000003">
    <property type="protein sequence ID" value="RPJ66555.1"/>
    <property type="molecule type" value="Genomic_DNA"/>
</dbReference>
<keyword evidence="2" id="KW-1185">Reference proteome</keyword>
<accession>A0A3N5YBT5</accession>
<dbReference type="AlphaFoldDB" id="A0A3N5YBT5"/>
<sequence length="97" mass="11116">MHTEQRNALITASWELHAQIEDAYTQFAAKRGDAEWLEKQRFLLADMALHLFQTVIADGPMQTAKLQNNLYSILTICHQFFPHVNLSDSAQQLLSTE</sequence>
<dbReference type="Proteomes" id="UP000275281">
    <property type="component" value="Unassembled WGS sequence"/>
</dbReference>
<evidence type="ECO:0000313" key="1">
    <source>
        <dbReference type="EMBL" id="RPJ66555.1"/>
    </source>
</evidence>
<comment type="caution">
    <text evidence="1">The sequence shown here is derived from an EMBL/GenBank/DDBJ whole genome shotgun (WGS) entry which is preliminary data.</text>
</comment>